<organism evidence="2">
    <name type="scientific">Planktothricoides sp. SpSt-374</name>
    <dbReference type="NCBI Taxonomy" id="2282167"/>
    <lineage>
        <taxon>Bacteria</taxon>
        <taxon>Bacillati</taxon>
        <taxon>Cyanobacteriota</taxon>
        <taxon>Cyanophyceae</taxon>
        <taxon>Oscillatoriophycideae</taxon>
        <taxon>Oscillatoriales</taxon>
        <taxon>Oscillatoriaceae</taxon>
        <taxon>Planktothricoides</taxon>
    </lineage>
</organism>
<dbReference type="AlphaFoldDB" id="A0A7C3VJQ3"/>
<dbReference type="EMBL" id="DSPX01000220">
    <property type="protein sequence ID" value="HGG03154.1"/>
    <property type="molecule type" value="Genomic_DNA"/>
</dbReference>
<evidence type="ECO:0000256" key="1">
    <source>
        <dbReference type="SAM" id="MobiDB-lite"/>
    </source>
</evidence>
<evidence type="ECO:0000313" key="2">
    <source>
        <dbReference type="EMBL" id="HGG03154.1"/>
    </source>
</evidence>
<feature type="region of interest" description="Disordered" evidence="1">
    <location>
        <begin position="1"/>
        <end position="22"/>
    </location>
</feature>
<protein>
    <submittedName>
        <fullName evidence="2">Uncharacterized protein</fullName>
    </submittedName>
</protein>
<gene>
    <name evidence="2" type="ORF">ENR15_21570</name>
</gene>
<proteinExistence type="predicted"/>
<comment type="caution">
    <text evidence="2">The sequence shown here is derived from an EMBL/GenBank/DDBJ whole genome shotgun (WGS) entry which is preliminary data.</text>
</comment>
<accession>A0A7C3VJQ3</accession>
<reference evidence="2" key="1">
    <citation type="journal article" date="2020" name="mSystems">
        <title>Genome- and Community-Level Interaction Insights into Carbon Utilization and Element Cycling Functions of Hydrothermarchaeota in Hydrothermal Sediment.</title>
        <authorList>
            <person name="Zhou Z."/>
            <person name="Liu Y."/>
            <person name="Xu W."/>
            <person name="Pan J."/>
            <person name="Luo Z.H."/>
            <person name="Li M."/>
        </authorList>
    </citation>
    <scope>NUCLEOTIDE SEQUENCE [LARGE SCALE GENOMIC DNA]</scope>
    <source>
        <strain evidence="2">SpSt-374</strain>
    </source>
</reference>
<name>A0A7C3VJQ3_9CYAN</name>
<sequence length="65" mass="6869">MGRPGDREYSPGPPIPPSGRSIRERVFFVSPTGLGADAVAPTELPRLPISPSPLLPCSPARMGRC</sequence>